<proteinExistence type="predicted"/>
<gene>
    <name evidence="1" type="ORF">PLOB_00002698</name>
</gene>
<organism evidence="1 2">
    <name type="scientific">Porites lobata</name>
    <dbReference type="NCBI Taxonomy" id="104759"/>
    <lineage>
        <taxon>Eukaryota</taxon>
        <taxon>Metazoa</taxon>
        <taxon>Cnidaria</taxon>
        <taxon>Anthozoa</taxon>
        <taxon>Hexacorallia</taxon>
        <taxon>Scleractinia</taxon>
        <taxon>Fungiina</taxon>
        <taxon>Poritidae</taxon>
        <taxon>Porites</taxon>
    </lineage>
</organism>
<evidence type="ECO:0000313" key="2">
    <source>
        <dbReference type="Proteomes" id="UP001159405"/>
    </source>
</evidence>
<keyword evidence="2" id="KW-1185">Reference proteome</keyword>
<sequence>MLAHPHPQIMNLVDVKLPKDVFKLNSQNEIIQVRTPVPLAFRAWGCILETFHMIIRTAYFIMLGFLVTKVLQITNDRQPILVWNTFIIKRLMNIRIIKVVIIAYAGGESSSNHTEWLKESTLSSESLTLMEYIEQYLVSLGSR</sequence>
<dbReference type="Proteomes" id="UP001159405">
    <property type="component" value="Unassembled WGS sequence"/>
</dbReference>
<protein>
    <submittedName>
        <fullName evidence="1">Uncharacterized protein</fullName>
    </submittedName>
</protein>
<comment type="caution">
    <text evidence="1">The sequence shown here is derived from an EMBL/GenBank/DDBJ whole genome shotgun (WGS) entry which is preliminary data.</text>
</comment>
<evidence type="ECO:0000313" key="1">
    <source>
        <dbReference type="EMBL" id="CAH3043866.1"/>
    </source>
</evidence>
<accession>A0ABN8N642</accession>
<dbReference type="EMBL" id="CALNXK010000011">
    <property type="protein sequence ID" value="CAH3043866.1"/>
    <property type="molecule type" value="Genomic_DNA"/>
</dbReference>
<reference evidence="1 2" key="1">
    <citation type="submission" date="2022-05" db="EMBL/GenBank/DDBJ databases">
        <authorList>
            <consortium name="Genoscope - CEA"/>
            <person name="William W."/>
        </authorList>
    </citation>
    <scope>NUCLEOTIDE SEQUENCE [LARGE SCALE GENOMIC DNA]</scope>
</reference>
<name>A0ABN8N642_9CNID</name>